<evidence type="ECO:0000256" key="14">
    <source>
        <dbReference type="ARBA" id="ARBA00023371"/>
    </source>
</evidence>
<evidence type="ECO:0000256" key="19">
    <source>
        <dbReference type="ARBA" id="ARBA00024556"/>
    </source>
</evidence>
<evidence type="ECO:0000256" key="23">
    <source>
        <dbReference type="ARBA" id="ARBA00026098"/>
    </source>
</evidence>
<evidence type="ECO:0000256" key="9">
    <source>
        <dbReference type="ARBA" id="ARBA00022792"/>
    </source>
</evidence>
<sequence length="428" mass="48053">AGRVLSALRSHWKKSALGVCLLSWGGSWLYGKHCDNLLRRAACQEAQAFGNQLIPATMPLKKATVFLNPAACKGKARNLFEKNAAPILHLSGMDVTVVKTDYEGQAKKLLELMENTDLIIIAGGDGTVQEVLRELSDANVNLLSLCVQAVFSKIPIGFIPLGKTCTLSQTLYPESTNQVHHIINATLAILKGETVPLDVLQIKGEKEQPVFAVTGLRWGSYRDAGVKVSKYWYLGPLKTKAAHFFSTFKEWPQKRQAALMYLGPTERPPEEPDEKPPRPPLYVRLYRRLRLYWSPPPKEMPQEVAPEDWEELNLSTIELSIATRNRQLDLTRTEDFMDICIEADTVSKGQFVNRGSQKMRDPHTCPEGTQCIQASRCILQLPEGTEGSFGIDNEEYEAVPVEVKLLPRKLRFICDPRMREEMLHAAVQ</sequence>
<evidence type="ECO:0000256" key="3">
    <source>
        <dbReference type="ARBA" id="ARBA00004637"/>
    </source>
</evidence>
<dbReference type="GO" id="GO:0046513">
    <property type="term" value="P:ceramide biosynthetic process"/>
    <property type="evidence" value="ECO:0007669"/>
    <property type="project" value="TreeGrafter"/>
</dbReference>
<evidence type="ECO:0000256" key="22">
    <source>
        <dbReference type="ARBA" id="ARBA00026096"/>
    </source>
</evidence>
<feature type="non-terminal residue" evidence="31">
    <location>
        <position position="428"/>
    </location>
</feature>
<dbReference type="EC" id="2.7.1.94" evidence="23"/>
<evidence type="ECO:0000256" key="13">
    <source>
        <dbReference type="ARBA" id="ARBA00023136"/>
    </source>
</evidence>
<dbReference type="SUPFAM" id="SSF111331">
    <property type="entry name" value="NAD kinase/diacylglycerol kinase-like"/>
    <property type="match status" value="1"/>
</dbReference>
<dbReference type="InterPro" id="IPR016064">
    <property type="entry name" value="NAD/diacylglycerol_kinase_sf"/>
</dbReference>
<evidence type="ECO:0000256" key="12">
    <source>
        <dbReference type="ARBA" id="ARBA00023128"/>
    </source>
</evidence>
<dbReference type="PANTHER" id="PTHR12358:SF31">
    <property type="entry name" value="ACYLGLYCEROL KINASE, MITOCHONDRIAL"/>
    <property type="match status" value="1"/>
</dbReference>
<name>A0A852LGY2_9AVES</name>
<comment type="catalytic activity">
    <reaction evidence="15">
        <text>a 1,2-diacyl-sn-glycerol + ATP = a 1,2-diacyl-sn-glycero-3-phosphate + ADP + H(+)</text>
        <dbReference type="Rhea" id="RHEA:10272"/>
        <dbReference type="ChEBI" id="CHEBI:15378"/>
        <dbReference type="ChEBI" id="CHEBI:17815"/>
        <dbReference type="ChEBI" id="CHEBI:30616"/>
        <dbReference type="ChEBI" id="CHEBI:58608"/>
        <dbReference type="ChEBI" id="CHEBI:456216"/>
        <dbReference type="EC" id="2.7.1.107"/>
    </reaction>
    <physiologicalReaction direction="left-to-right" evidence="15">
        <dbReference type="Rhea" id="RHEA:10273"/>
    </physiologicalReaction>
</comment>
<evidence type="ECO:0000256" key="20">
    <source>
        <dbReference type="ARBA" id="ARBA00024636"/>
    </source>
</evidence>
<keyword evidence="12" id="KW-0496">Mitochondrion</keyword>
<evidence type="ECO:0000256" key="21">
    <source>
        <dbReference type="ARBA" id="ARBA00025749"/>
    </source>
</evidence>
<reference evidence="31 32" key="1">
    <citation type="submission" date="2020-02" db="EMBL/GenBank/DDBJ databases">
        <title>Bird 10,000 Genomes (B10K) Project - Family phase.</title>
        <authorList>
            <person name="Zhang G."/>
        </authorList>
    </citation>
    <scope>NUCLEOTIDE SEQUENCE [LARGE SCALE GENOMIC DNA]</scope>
    <source>
        <strain evidence="31">B10K-DU-017-21</strain>
    </source>
</reference>
<comment type="catalytic activity">
    <reaction evidence="18">
        <text>a 1-acyl-sn-glycerol + ATP = a 1-acyl-sn-glycero-3-phosphate + ADP + H(+)</text>
        <dbReference type="Rhea" id="RHEA:33747"/>
        <dbReference type="ChEBI" id="CHEBI:15378"/>
        <dbReference type="ChEBI" id="CHEBI:30616"/>
        <dbReference type="ChEBI" id="CHEBI:57970"/>
        <dbReference type="ChEBI" id="CHEBI:64683"/>
        <dbReference type="ChEBI" id="CHEBI:456216"/>
    </reaction>
    <physiologicalReaction direction="left-to-right" evidence="18">
        <dbReference type="Rhea" id="RHEA:33748"/>
    </physiologicalReaction>
</comment>
<keyword evidence="9" id="KW-0999">Mitochondrion inner membrane</keyword>
<dbReference type="EC" id="2.7.1.107" evidence="5"/>
<dbReference type="PANTHER" id="PTHR12358">
    <property type="entry name" value="SPHINGOSINE KINASE"/>
    <property type="match status" value="1"/>
</dbReference>
<evidence type="ECO:0000256" key="10">
    <source>
        <dbReference type="ARBA" id="ARBA00022840"/>
    </source>
</evidence>
<dbReference type="InterPro" id="IPR001206">
    <property type="entry name" value="Diacylglycerol_kinase_cat_dom"/>
</dbReference>
<evidence type="ECO:0000256" key="28">
    <source>
        <dbReference type="ARBA" id="ARBA00048663"/>
    </source>
</evidence>
<keyword evidence="6" id="KW-0808">Transferase</keyword>
<comment type="catalytic activity">
    <reaction evidence="16">
        <text>1-(5Z,8Z,11Z,14Z-eicosatetraenoyl)-sn-glycerol + ATP = 1-(5Z,8Z,11Z,14Z-eicosatetraenoyl)-sn-glycero-3-phosphate + ADP + H(+)</text>
        <dbReference type="Rhea" id="RHEA:43328"/>
        <dbReference type="ChEBI" id="CHEBI:15378"/>
        <dbReference type="ChEBI" id="CHEBI:30616"/>
        <dbReference type="ChEBI" id="CHEBI:34071"/>
        <dbReference type="ChEBI" id="CHEBI:74938"/>
        <dbReference type="ChEBI" id="CHEBI:456216"/>
    </reaction>
    <physiologicalReaction direction="left-to-right" evidence="16">
        <dbReference type="Rhea" id="RHEA:43329"/>
    </physiologicalReaction>
</comment>
<dbReference type="GO" id="GO:0046512">
    <property type="term" value="P:sphingosine biosynthetic process"/>
    <property type="evidence" value="ECO:0007669"/>
    <property type="project" value="TreeGrafter"/>
</dbReference>
<evidence type="ECO:0000256" key="29">
    <source>
        <dbReference type="ARBA" id="ARBA00048876"/>
    </source>
</evidence>
<dbReference type="GO" id="GO:0046486">
    <property type="term" value="P:glycerolipid metabolic process"/>
    <property type="evidence" value="ECO:0007669"/>
    <property type="project" value="UniProtKB-UniPathway"/>
</dbReference>
<evidence type="ECO:0000256" key="27">
    <source>
        <dbReference type="ARBA" id="ARBA00048034"/>
    </source>
</evidence>
<dbReference type="Pfam" id="PF19712">
    <property type="entry name" value="AGK_C"/>
    <property type="match status" value="1"/>
</dbReference>
<evidence type="ECO:0000313" key="32">
    <source>
        <dbReference type="Proteomes" id="UP000632886"/>
    </source>
</evidence>
<keyword evidence="7" id="KW-0547">Nucleotide-binding</keyword>
<comment type="subcellular location">
    <subcellularLocation>
        <location evidence="3">Mitochondrion inner membrane</location>
        <topology evidence="3">Peripheral membrane protein</topology>
    </subcellularLocation>
    <subcellularLocation>
        <location evidence="2">Mitochondrion intermembrane space</location>
    </subcellularLocation>
</comment>
<comment type="catalytic activity">
    <reaction evidence="20">
        <text>1-hexadecanoyl-sn-glycerol + ATP = 1-hexadecanoyl-sn-glycero-3-phosphate + ADP + H(+)</text>
        <dbReference type="Rhea" id="RHEA:43308"/>
        <dbReference type="ChEBI" id="CHEBI:15378"/>
        <dbReference type="ChEBI" id="CHEBI:30616"/>
        <dbReference type="ChEBI" id="CHEBI:57518"/>
        <dbReference type="ChEBI" id="CHEBI:75542"/>
        <dbReference type="ChEBI" id="CHEBI:456216"/>
    </reaction>
    <physiologicalReaction direction="left-to-right" evidence="20">
        <dbReference type="Rhea" id="RHEA:43309"/>
    </physiologicalReaction>
</comment>
<evidence type="ECO:0000256" key="17">
    <source>
        <dbReference type="ARBA" id="ARBA00024505"/>
    </source>
</evidence>
<dbReference type="GO" id="GO:0005743">
    <property type="term" value="C:mitochondrial inner membrane"/>
    <property type="evidence" value="ECO:0007669"/>
    <property type="project" value="UniProtKB-SubCell"/>
</dbReference>
<dbReference type="Pfam" id="PF00781">
    <property type="entry name" value="DAGK_cat"/>
    <property type="match status" value="1"/>
</dbReference>
<dbReference type="GO" id="GO:0005524">
    <property type="term" value="F:ATP binding"/>
    <property type="evidence" value="ECO:0007669"/>
    <property type="project" value="UniProtKB-KW"/>
</dbReference>
<evidence type="ECO:0000256" key="7">
    <source>
        <dbReference type="ARBA" id="ARBA00022741"/>
    </source>
</evidence>
<comment type="similarity">
    <text evidence="21">Belongs to the AGK family.</text>
</comment>
<evidence type="ECO:0000256" key="25">
    <source>
        <dbReference type="ARBA" id="ARBA00030553"/>
    </source>
</evidence>
<evidence type="ECO:0000256" key="1">
    <source>
        <dbReference type="ARBA" id="ARBA00001946"/>
    </source>
</evidence>
<comment type="catalytic activity">
    <reaction evidence="29">
        <text>N-(hexanoyl)sphing-4-enine + ATP = N-hexanoylsphing-4-enine 1-phosphate + ADP + H(+)</text>
        <dbReference type="Rhea" id="RHEA:43312"/>
        <dbReference type="ChEBI" id="CHEBI:15378"/>
        <dbReference type="ChEBI" id="CHEBI:30616"/>
        <dbReference type="ChEBI" id="CHEBI:63867"/>
        <dbReference type="ChEBI" id="CHEBI:82959"/>
        <dbReference type="ChEBI" id="CHEBI:456216"/>
    </reaction>
    <physiologicalReaction direction="left-to-right" evidence="29">
        <dbReference type="Rhea" id="RHEA:43313"/>
    </physiologicalReaction>
</comment>
<comment type="catalytic activity">
    <reaction evidence="28">
        <text>a monoacylglycerol + ATP = a monoacyl-sn-glycero-3-phosphate + ADP + H(+)</text>
        <dbReference type="Rhea" id="RHEA:19293"/>
        <dbReference type="ChEBI" id="CHEBI:15378"/>
        <dbReference type="ChEBI" id="CHEBI:17408"/>
        <dbReference type="ChEBI" id="CHEBI:30616"/>
        <dbReference type="ChEBI" id="CHEBI:77589"/>
        <dbReference type="ChEBI" id="CHEBI:456216"/>
        <dbReference type="EC" id="2.7.1.94"/>
    </reaction>
    <physiologicalReaction direction="left-to-right" evidence="28">
        <dbReference type="Rhea" id="RHEA:19294"/>
    </physiologicalReaction>
</comment>
<proteinExistence type="inferred from homology"/>
<dbReference type="Proteomes" id="UP000632886">
    <property type="component" value="Unassembled WGS sequence"/>
</dbReference>
<dbReference type="CDD" id="cd01653">
    <property type="entry name" value="GATase1"/>
    <property type="match status" value="1"/>
</dbReference>
<dbReference type="UniPathway" id="UPA00230"/>
<dbReference type="SMART" id="SM00046">
    <property type="entry name" value="DAGKc"/>
    <property type="match status" value="1"/>
</dbReference>
<dbReference type="GO" id="GO:0047620">
    <property type="term" value="F:acylglycerol kinase activity"/>
    <property type="evidence" value="ECO:0007669"/>
    <property type="project" value="UniProtKB-EC"/>
</dbReference>
<evidence type="ECO:0000256" key="15">
    <source>
        <dbReference type="ARBA" id="ARBA00023411"/>
    </source>
</evidence>
<evidence type="ECO:0000256" key="4">
    <source>
        <dbReference type="ARBA" id="ARBA00005175"/>
    </source>
</evidence>
<feature type="non-terminal residue" evidence="31">
    <location>
        <position position="1"/>
    </location>
</feature>
<keyword evidence="11" id="KW-0443">Lipid metabolism</keyword>
<feature type="domain" description="DAGKc" evidence="30">
    <location>
        <begin position="58"/>
        <end position="206"/>
    </location>
</feature>
<comment type="catalytic activity">
    <reaction evidence="26">
        <text>a 2-acylglycerol + ATP = a 2-acyl-sn-glycerol 3-phosphate + ADP + H(+)</text>
        <dbReference type="Rhea" id="RHEA:39847"/>
        <dbReference type="ChEBI" id="CHEBI:15378"/>
        <dbReference type="ChEBI" id="CHEBI:17389"/>
        <dbReference type="ChEBI" id="CHEBI:30616"/>
        <dbReference type="ChEBI" id="CHEBI:64982"/>
        <dbReference type="ChEBI" id="CHEBI:456216"/>
    </reaction>
    <physiologicalReaction direction="left-to-right" evidence="26">
        <dbReference type="Rhea" id="RHEA:39848"/>
    </physiologicalReaction>
</comment>
<comment type="caution">
    <text evidence="31">The sequence shown here is derived from an EMBL/GenBank/DDBJ whole genome shotgun (WGS) entry which is preliminary data.</text>
</comment>
<evidence type="ECO:0000259" key="30">
    <source>
        <dbReference type="PROSITE" id="PS50146"/>
    </source>
</evidence>
<dbReference type="EC" id="2.7.1.138" evidence="22"/>
<evidence type="ECO:0000256" key="5">
    <source>
        <dbReference type="ARBA" id="ARBA00012133"/>
    </source>
</evidence>
<dbReference type="AlphaFoldDB" id="A0A852LGY2"/>
<comment type="pathway">
    <text evidence="4">Lipid metabolism; glycerolipid metabolism.</text>
</comment>
<comment type="catalytic activity">
    <reaction evidence="14">
        <text>1,2-di-(9Z-octadecenoyl)-sn-glycerol + ATP = 1,2-di-(9Z-octadecenoyl)-sn-glycero-3-phosphate + ADP + H(+)</text>
        <dbReference type="Rhea" id="RHEA:40327"/>
        <dbReference type="ChEBI" id="CHEBI:15378"/>
        <dbReference type="ChEBI" id="CHEBI:30616"/>
        <dbReference type="ChEBI" id="CHEBI:52333"/>
        <dbReference type="ChEBI" id="CHEBI:74546"/>
        <dbReference type="ChEBI" id="CHEBI:456216"/>
    </reaction>
    <physiologicalReaction direction="left-to-right" evidence="14">
        <dbReference type="Rhea" id="RHEA:40328"/>
    </physiologicalReaction>
</comment>
<evidence type="ECO:0000313" key="31">
    <source>
        <dbReference type="EMBL" id="NXX91441.1"/>
    </source>
</evidence>
<evidence type="ECO:0000256" key="11">
    <source>
        <dbReference type="ARBA" id="ARBA00023098"/>
    </source>
</evidence>
<gene>
    <name evidence="31" type="primary">Agk</name>
    <name evidence="31" type="ORF">CENBEN_R04809</name>
</gene>
<dbReference type="GO" id="GO:0001729">
    <property type="term" value="F:ceramide kinase activity"/>
    <property type="evidence" value="ECO:0007669"/>
    <property type="project" value="UniProtKB-EC"/>
</dbReference>
<keyword evidence="8" id="KW-0418">Kinase</keyword>
<evidence type="ECO:0000256" key="2">
    <source>
        <dbReference type="ARBA" id="ARBA00004569"/>
    </source>
</evidence>
<dbReference type="GO" id="GO:0004143">
    <property type="term" value="F:ATP-dependent diacylglycerol kinase activity"/>
    <property type="evidence" value="ECO:0007669"/>
    <property type="project" value="UniProtKB-EC"/>
</dbReference>
<dbReference type="EMBL" id="WBNK01000243">
    <property type="protein sequence ID" value="NXX91441.1"/>
    <property type="molecule type" value="Genomic_DNA"/>
</dbReference>
<comment type="cofactor">
    <cofactor evidence="1">
        <name>Mg(2+)</name>
        <dbReference type="ChEBI" id="CHEBI:18420"/>
    </cofactor>
</comment>
<comment type="catalytic activity">
    <reaction evidence="19">
        <text>2-(5Z,8Z,11Z,14Z-eicosatetraenoyl)-glycerol + ATP = 2-(5Z,8Z,11Z,14Z-eicosatetraenoyl)-sn-glycero-3-phosphate + ADP + H(+)</text>
        <dbReference type="Rhea" id="RHEA:43316"/>
        <dbReference type="ChEBI" id="CHEBI:15378"/>
        <dbReference type="ChEBI" id="CHEBI:30616"/>
        <dbReference type="ChEBI" id="CHEBI:52392"/>
        <dbReference type="ChEBI" id="CHEBI:78209"/>
        <dbReference type="ChEBI" id="CHEBI:456216"/>
    </reaction>
    <physiologicalReaction direction="left-to-right" evidence="19">
        <dbReference type="Rhea" id="RHEA:43317"/>
    </physiologicalReaction>
</comment>
<dbReference type="PROSITE" id="PS50146">
    <property type="entry name" value="DAGK"/>
    <property type="match status" value="1"/>
</dbReference>
<protein>
    <recommendedName>
        <fullName evidence="24">Acylglycerol kinase, mitochondrial</fullName>
        <ecNumber evidence="5">2.7.1.107</ecNumber>
        <ecNumber evidence="22">2.7.1.138</ecNumber>
        <ecNumber evidence="23">2.7.1.94</ecNumber>
    </recommendedName>
    <alternativeName>
        <fullName evidence="25">Multiple substrate lipid kinase</fullName>
    </alternativeName>
</protein>
<evidence type="ECO:0000256" key="26">
    <source>
        <dbReference type="ARBA" id="ARBA00044480"/>
    </source>
</evidence>
<accession>A0A852LGY2</accession>
<evidence type="ECO:0000256" key="24">
    <source>
        <dbReference type="ARBA" id="ARBA00026142"/>
    </source>
</evidence>
<dbReference type="InterPro" id="IPR050187">
    <property type="entry name" value="Lipid_Phosphate_FormReg"/>
</dbReference>
<dbReference type="Gene3D" id="3.40.50.10330">
    <property type="entry name" value="Probable inorganic polyphosphate/atp-NAD kinase, domain 1"/>
    <property type="match status" value="1"/>
</dbReference>
<keyword evidence="32" id="KW-1185">Reference proteome</keyword>
<dbReference type="InterPro" id="IPR045579">
    <property type="entry name" value="AGK_C"/>
</dbReference>
<organism evidence="31 32">
    <name type="scientific">Centropus bengalensis</name>
    <name type="common">lesser coucal</name>
    <dbReference type="NCBI Taxonomy" id="1463675"/>
    <lineage>
        <taxon>Eukaryota</taxon>
        <taxon>Metazoa</taxon>
        <taxon>Chordata</taxon>
        <taxon>Craniata</taxon>
        <taxon>Vertebrata</taxon>
        <taxon>Euteleostomi</taxon>
        <taxon>Archelosauria</taxon>
        <taxon>Archosauria</taxon>
        <taxon>Dinosauria</taxon>
        <taxon>Saurischia</taxon>
        <taxon>Theropoda</taxon>
        <taxon>Coelurosauria</taxon>
        <taxon>Aves</taxon>
        <taxon>Neognathae</taxon>
        <taxon>Neoaves</taxon>
        <taxon>Otidimorphae</taxon>
        <taxon>Cuculiformes</taxon>
        <taxon>Centropidae</taxon>
        <taxon>Centropus</taxon>
    </lineage>
</organism>
<evidence type="ECO:0000256" key="8">
    <source>
        <dbReference type="ARBA" id="ARBA00022777"/>
    </source>
</evidence>
<dbReference type="GO" id="GO:0005758">
    <property type="term" value="C:mitochondrial intermembrane space"/>
    <property type="evidence" value="ECO:0007669"/>
    <property type="project" value="UniProtKB-SubCell"/>
</dbReference>
<keyword evidence="13" id="KW-0472">Membrane</keyword>
<comment type="catalytic activity">
    <reaction evidence="27">
        <text>an N-acylsphing-4-enine + ATP = an N-acylsphing-4-enine 1-phosphate + ADP + H(+)</text>
        <dbReference type="Rhea" id="RHEA:17929"/>
        <dbReference type="ChEBI" id="CHEBI:15378"/>
        <dbReference type="ChEBI" id="CHEBI:30616"/>
        <dbReference type="ChEBI" id="CHEBI:52639"/>
        <dbReference type="ChEBI" id="CHEBI:57674"/>
        <dbReference type="ChEBI" id="CHEBI:456216"/>
        <dbReference type="EC" id="2.7.1.138"/>
    </reaction>
    <physiologicalReaction direction="left-to-right" evidence="27">
        <dbReference type="Rhea" id="RHEA:17930"/>
    </physiologicalReaction>
</comment>
<comment type="catalytic activity">
    <reaction evidence="17">
        <text>1-(9Z-octadecenoyl)-sn-glycerol + ATP = 1-(9Z-octadecenoyl)-sn-glycero-3-phosphate + ADP + H(+)</text>
        <dbReference type="Rhea" id="RHEA:41079"/>
        <dbReference type="ChEBI" id="CHEBI:15378"/>
        <dbReference type="ChEBI" id="CHEBI:30616"/>
        <dbReference type="ChEBI" id="CHEBI:74544"/>
        <dbReference type="ChEBI" id="CHEBI:75757"/>
        <dbReference type="ChEBI" id="CHEBI:456216"/>
    </reaction>
    <physiologicalReaction direction="left-to-right" evidence="17">
        <dbReference type="Rhea" id="RHEA:41080"/>
    </physiologicalReaction>
</comment>
<evidence type="ECO:0000256" key="16">
    <source>
        <dbReference type="ARBA" id="ARBA00024483"/>
    </source>
</evidence>
<keyword evidence="10" id="KW-0067">ATP-binding</keyword>
<evidence type="ECO:0000256" key="6">
    <source>
        <dbReference type="ARBA" id="ARBA00022679"/>
    </source>
</evidence>
<dbReference type="InterPro" id="IPR017438">
    <property type="entry name" value="ATP-NAD_kinase_N"/>
</dbReference>
<evidence type="ECO:0000256" key="18">
    <source>
        <dbReference type="ARBA" id="ARBA00024512"/>
    </source>
</evidence>